<reference evidence="1 2" key="1">
    <citation type="journal article" date="2012" name="J. Bacteriol.">
        <title>Genome sequence of benzo(a)pyrene-degrading bacterium Novosphingobium pentaromativorans US6-1.</title>
        <authorList>
            <person name="Luo Y.R."/>
            <person name="Kang S.G."/>
            <person name="Kim S.J."/>
            <person name="Kim M.R."/>
            <person name="Li N."/>
            <person name="Lee J.H."/>
            <person name="Kwon K.K."/>
        </authorList>
    </citation>
    <scope>NUCLEOTIDE SEQUENCE [LARGE SCALE GENOMIC DNA]</scope>
    <source>
        <strain evidence="1 2">US6-1</strain>
    </source>
</reference>
<dbReference type="Proteomes" id="UP000004030">
    <property type="component" value="Unassembled WGS sequence"/>
</dbReference>
<protein>
    <recommendedName>
        <fullName evidence="3">Metal-binding protein</fullName>
    </recommendedName>
</protein>
<organism evidence="1 2">
    <name type="scientific">Novosphingobium pentaromativorans US6-1</name>
    <dbReference type="NCBI Taxonomy" id="1088721"/>
    <lineage>
        <taxon>Bacteria</taxon>
        <taxon>Pseudomonadati</taxon>
        <taxon>Pseudomonadota</taxon>
        <taxon>Alphaproteobacteria</taxon>
        <taxon>Sphingomonadales</taxon>
        <taxon>Sphingomonadaceae</taxon>
        <taxon>Novosphingobium</taxon>
    </lineage>
</organism>
<comment type="caution">
    <text evidence="1">The sequence shown here is derived from an EMBL/GenBank/DDBJ whole genome shotgun (WGS) entry which is preliminary data.</text>
</comment>
<dbReference type="eggNOG" id="COG3019">
    <property type="taxonomic scope" value="Bacteria"/>
</dbReference>
<gene>
    <name evidence="1" type="ORF">NSU_3006</name>
</gene>
<dbReference type="PATRIC" id="fig|1088721.3.peg.2971"/>
<dbReference type="Pfam" id="PF04214">
    <property type="entry name" value="DUF411"/>
    <property type="match status" value="1"/>
</dbReference>
<name>G6EF85_9SPHN</name>
<dbReference type="AlphaFoldDB" id="G6EF85"/>
<evidence type="ECO:0008006" key="3">
    <source>
        <dbReference type="Google" id="ProtNLM"/>
    </source>
</evidence>
<dbReference type="InterPro" id="IPR007332">
    <property type="entry name" value="DUF411"/>
</dbReference>
<evidence type="ECO:0000313" key="1">
    <source>
        <dbReference type="EMBL" id="EHJ60043.1"/>
    </source>
</evidence>
<proteinExistence type="predicted"/>
<evidence type="ECO:0000313" key="2">
    <source>
        <dbReference type="Proteomes" id="UP000004030"/>
    </source>
</evidence>
<keyword evidence="2" id="KW-1185">Reference proteome</keyword>
<dbReference type="STRING" id="1088721.JI59_04970"/>
<sequence length="133" mass="14335">MAACTNVAQATSYTMHRDPQCGCCEAWADHVSDNMDARVATVDEPDMSAFKDAQNVPQDLRSCHTMIVSGYVIEGHVPADAIAKLLRERPQGVDGLAVAGMPLGSPGMEMGAQRQSYEVIAFGDAGRRVFARY</sequence>
<accession>G6EF85</accession>
<dbReference type="EMBL" id="AGFM01000047">
    <property type="protein sequence ID" value="EHJ60043.1"/>
    <property type="molecule type" value="Genomic_DNA"/>
</dbReference>